<evidence type="ECO:0000256" key="2">
    <source>
        <dbReference type="ARBA" id="ARBA00007441"/>
    </source>
</evidence>
<dbReference type="SUPFAM" id="SSF53383">
    <property type="entry name" value="PLP-dependent transferases"/>
    <property type="match status" value="1"/>
</dbReference>
<evidence type="ECO:0000256" key="4">
    <source>
        <dbReference type="ARBA" id="ARBA00022679"/>
    </source>
</evidence>
<dbReference type="GO" id="GO:0016212">
    <property type="term" value="F:kynurenine-oxoglutarate transaminase activity"/>
    <property type="evidence" value="ECO:0007669"/>
    <property type="project" value="TreeGrafter"/>
</dbReference>
<dbReference type="InterPro" id="IPR015422">
    <property type="entry name" value="PyrdxlP-dep_Trfase_small"/>
</dbReference>
<feature type="domain" description="Aminotransferase class I/classII large" evidence="6">
    <location>
        <begin position="41"/>
        <end position="389"/>
    </location>
</feature>
<evidence type="ECO:0000256" key="3">
    <source>
        <dbReference type="ARBA" id="ARBA00022576"/>
    </source>
</evidence>
<dbReference type="Proteomes" id="UP000319267">
    <property type="component" value="Unassembled WGS sequence"/>
</dbReference>
<evidence type="ECO:0000256" key="5">
    <source>
        <dbReference type="ARBA" id="ARBA00022898"/>
    </source>
</evidence>
<protein>
    <submittedName>
        <fullName evidence="7">Methionine aminotransferase</fullName>
    </submittedName>
</protein>
<evidence type="ECO:0000259" key="6">
    <source>
        <dbReference type="Pfam" id="PF00155"/>
    </source>
</evidence>
<dbReference type="Gene3D" id="3.90.1150.10">
    <property type="entry name" value="Aspartate Aminotransferase, domain 1"/>
    <property type="match status" value="1"/>
</dbReference>
<dbReference type="PANTHER" id="PTHR43807:SF20">
    <property type="entry name" value="FI04487P"/>
    <property type="match status" value="1"/>
</dbReference>
<keyword evidence="8" id="KW-1185">Reference proteome</keyword>
<dbReference type="CDD" id="cd00609">
    <property type="entry name" value="AAT_like"/>
    <property type="match status" value="1"/>
</dbReference>
<dbReference type="GO" id="GO:0030170">
    <property type="term" value="F:pyridoxal phosphate binding"/>
    <property type="evidence" value="ECO:0007669"/>
    <property type="project" value="InterPro"/>
</dbReference>
<proteinExistence type="inferred from homology"/>
<dbReference type="EMBL" id="FXTQ01000003">
    <property type="protein sequence ID" value="SMO70694.1"/>
    <property type="molecule type" value="Genomic_DNA"/>
</dbReference>
<name>A0A521DFY7_9FLAO</name>
<dbReference type="PANTHER" id="PTHR43807">
    <property type="entry name" value="FI04487P"/>
    <property type="match status" value="1"/>
</dbReference>
<keyword evidence="3 7" id="KW-0032">Aminotransferase</keyword>
<dbReference type="GO" id="GO:0005737">
    <property type="term" value="C:cytoplasm"/>
    <property type="evidence" value="ECO:0007669"/>
    <property type="project" value="TreeGrafter"/>
</dbReference>
<evidence type="ECO:0000256" key="1">
    <source>
        <dbReference type="ARBA" id="ARBA00001933"/>
    </source>
</evidence>
<dbReference type="NCBIfam" id="NF006569">
    <property type="entry name" value="PRK09082.1"/>
    <property type="match status" value="1"/>
</dbReference>
<dbReference type="InterPro" id="IPR004839">
    <property type="entry name" value="Aminotransferase_I/II_large"/>
</dbReference>
<dbReference type="Gene3D" id="3.40.640.10">
    <property type="entry name" value="Type I PLP-dependent aspartate aminotransferase-like (Major domain)"/>
    <property type="match status" value="1"/>
</dbReference>
<dbReference type="AlphaFoldDB" id="A0A521DFY7"/>
<comment type="cofactor">
    <cofactor evidence="1">
        <name>pyridoxal 5'-phosphate</name>
        <dbReference type="ChEBI" id="CHEBI:597326"/>
    </cofactor>
</comment>
<dbReference type="FunFam" id="3.40.640.10:FF:000033">
    <property type="entry name" value="Aspartate aminotransferase"/>
    <property type="match status" value="1"/>
</dbReference>
<evidence type="ECO:0000313" key="8">
    <source>
        <dbReference type="Proteomes" id="UP000319267"/>
    </source>
</evidence>
<dbReference type="InterPro" id="IPR015424">
    <property type="entry name" value="PyrdxlP-dep_Trfase"/>
</dbReference>
<dbReference type="Pfam" id="PF00155">
    <property type="entry name" value="Aminotran_1_2"/>
    <property type="match status" value="1"/>
</dbReference>
<reference evidence="7 8" key="1">
    <citation type="submission" date="2017-05" db="EMBL/GenBank/DDBJ databases">
        <authorList>
            <person name="Varghese N."/>
            <person name="Submissions S."/>
        </authorList>
    </citation>
    <scope>NUCLEOTIDE SEQUENCE [LARGE SCALE GENOMIC DNA]</scope>
    <source>
        <strain evidence="7 8">DSM 29982</strain>
    </source>
</reference>
<keyword evidence="4 7" id="KW-0808">Transferase</keyword>
<gene>
    <name evidence="7" type="ORF">SAMN06265220_10318</name>
</gene>
<sequence length="392" mass="44698">MLKKTSTFIIKFLQIPIMSKLPNVTTSIFTVMSKMAAEYNAINLSQGFPNFPVDEKLTDIVARLAKENVHQYTPVTGYPPLMNQITKLLFNSYKRSVNPDIELLVTAGATQGIFTSILALIKENDEVIMLDPSFDSYESPILLCKAKPIRIALNDDYTPNWEIIEKACSIKTRMIIINNPHNPTGKILSDSDFIQLEKLLSKYPDLLVLSDEVYEYITYEEKHISAHTKSFLLDRCIMVSSFGKSFHITGWKIGYTVAPEHLMIEIKKVHQFLVFSVNSISQIALSEYLNIVDTNLLGKFYQEKRDYFQKLLQNSRFELKPCEGTYFQVASYANISNEDDVTFCKNLIINHGVAAIPISTFYSDHKDQKLIRFCFAKDDSTLESAAKKLCEI</sequence>
<accession>A0A521DFY7</accession>
<dbReference type="InterPro" id="IPR051326">
    <property type="entry name" value="Kynurenine-oxoglutarate_AT"/>
</dbReference>
<keyword evidence="5" id="KW-0663">Pyridoxal phosphate</keyword>
<dbReference type="InterPro" id="IPR015421">
    <property type="entry name" value="PyrdxlP-dep_Trfase_major"/>
</dbReference>
<organism evidence="7 8">
    <name type="scientific">Flavobacterium nitrogenifigens</name>
    <dbReference type="NCBI Taxonomy" id="1617283"/>
    <lineage>
        <taxon>Bacteria</taxon>
        <taxon>Pseudomonadati</taxon>
        <taxon>Bacteroidota</taxon>
        <taxon>Flavobacteriia</taxon>
        <taxon>Flavobacteriales</taxon>
        <taxon>Flavobacteriaceae</taxon>
        <taxon>Flavobacterium</taxon>
    </lineage>
</organism>
<evidence type="ECO:0000313" key="7">
    <source>
        <dbReference type="EMBL" id="SMO70694.1"/>
    </source>
</evidence>
<comment type="similarity">
    <text evidence="2">Belongs to the class-I pyridoxal-phosphate-dependent aminotransferase family.</text>
</comment>